<dbReference type="PANTHER" id="PTHR39267">
    <property type="entry name" value="SURVIVAL MOTOR NEURON-LIKE PROTEIN 1"/>
    <property type="match status" value="1"/>
</dbReference>
<comment type="caution">
    <text evidence="3">The sequence shown here is derived from an EMBL/GenBank/DDBJ whole genome shotgun (WGS) entry which is preliminary data.</text>
</comment>
<dbReference type="OrthoDB" id="197400at2759"/>
<gene>
    <name evidence="3" type="ORF">HHK36_028233</name>
</gene>
<evidence type="ECO:0000256" key="1">
    <source>
        <dbReference type="SAM" id="MobiDB-lite"/>
    </source>
</evidence>
<dbReference type="AlphaFoldDB" id="A0A835D553"/>
<dbReference type="Proteomes" id="UP000655225">
    <property type="component" value="Unassembled WGS sequence"/>
</dbReference>
<accession>A0A835D553</accession>
<protein>
    <recommendedName>
        <fullName evidence="2">Survival Motor Neuron Gemin2-binding domain-containing protein</fullName>
    </recommendedName>
</protein>
<feature type="region of interest" description="Disordered" evidence="1">
    <location>
        <begin position="273"/>
        <end position="294"/>
    </location>
</feature>
<name>A0A835D553_TETSI</name>
<proteinExistence type="predicted"/>
<organism evidence="3 4">
    <name type="scientific">Tetracentron sinense</name>
    <name type="common">Spur-leaf</name>
    <dbReference type="NCBI Taxonomy" id="13715"/>
    <lineage>
        <taxon>Eukaryota</taxon>
        <taxon>Viridiplantae</taxon>
        <taxon>Streptophyta</taxon>
        <taxon>Embryophyta</taxon>
        <taxon>Tracheophyta</taxon>
        <taxon>Spermatophyta</taxon>
        <taxon>Magnoliopsida</taxon>
        <taxon>Trochodendrales</taxon>
        <taxon>Trochodendraceae</taxon>
        <taxon>Tetracentron</taxon>
    </lineage>
</organism>
<feature type="compositionally biased region" description="Basic and acidic residues" evidence="1">
    <location>
        <begin position="273"/>
        <end position="284"/>
    </location>
</feature>
<evidence type="ECO:0000313" key="3">
    <source>
        <dbReference type="EMBL" id="KAF8380743.1"/>
    </source>
</evidence>
<dbReference type="PANTHER" id="PTHR39267:SF1">
    <property type="entry name" value="SURVIVAL MOTOR NEURON PROTEIN"/>
    <property type="match status" value="1"/>
</dbReference>
<dbReference type="InterPro" id="IPR040424">
    <property type="entry name" value="Smn1"/>
</dbReference>
<dbReference type="CDD" id="cd22851">
    <property type="entry name" value="SMN_N"/>
    <property type="match status" value="1"/>
</dbReference>
<evidence type="ECO:0000313" key="4">
    <source>
        <dbReference type="Proteomes" id="UP000655225"/>
    </source>
</evidence>
<dbReference type="OMA" id="KYKIMHS"/>
<dbReference type="EMBL" id="JABCRI010000021">
    <property type="protein sequence ID" value="KAF8380743.1"/>
    <property type="molecule type" value="Genomic_DNA"/>
</dbReference>
<dbReference type="InterPro" id="IPR049481">
    <property type="entry name" value="SMN_G2-BD"/>
</dbReference>
<evidence type="ECO:0000259" key="2">
    <source>
        <dbReference type="Pfam" id="PF20636"/>
    </source>
</evidence>
<keyword evidence="4" id="KW-1185">Reference proteome</keyword>
<feature type="domain" description="Survival Motor Neuron Gemin2-binding" evidence="2">
    <location>
        <begin position="1"/>
        <end position="29"/>
    </location>
</feature>
<sequence>MGNEADLWDDSALVKAFDNAMTKYKIMHSKGYHNSSTERENIRSSTSENVSTLIDGSHEVTRHTEAADNINGVPNIACIEKKDASNIATDMGETSDLSPSKEIDSSNGPHVQDAYDAYSNSQGVVEYNQLLNQYYELEEKRQKVIQQLHQVGSWNYQCSAEGSSSCAQWDTCCSTSQNYQVPTDQASHPTLLSSCCPYVCHHMVTPCPSIPASALSGACCGSTGCNATAATSIMHPGKLSPHEDNVVKTAMEAAERAISSTKMKAFDTSYLYEEKENESEKREGSGLSQGEMARSNSSETDLAVVLNAWYSAGFYTGKYLVEQTIAKGRQG</sequence>
<dbReference type="Pfam" id="PF20636">
    <property type="entry name" value="SMN_G2-BD"/>
    <property type="match status" value="1"/>
</dbReference>
<reference evidence="3 4" key="1">
    <citation type="submission" date="2020-04" db="EMBL/GenBank/DDBJ databases">
        <title>Plant Genome Project.</title>
        <authorList>
            <person name="Zhang R.-G."/>
        </authorList>
    </citation>
    <scope>NUCLEOTIDE SEQUENCE [LARGE SCALE GENOMIC DNA]</scope>
    <source>
        <strain evidence="3">YNK0</strain>
        <tissue evidence="3">Leaf</tissue>
    </source>
</reference>